<dbReference type="PANTHER" id="PTHR44307:SF2">
    <property type="entry name" value="PHOSPHOETHANOLAMINE METHYLTRANSFERASE ISOFORM X1"/>
    <property type="match status" value="1"/>
</dbReference>
<dbReference type="GO" id="GO:0032259">
    <property type="term" value="P:methylation"/>
    <property type="evidence" value="ECO:0007669"/>
    <property type="project" value="UniProtKB-KW"/>
</dbReference>
<dbReference type="Gene3D" id="3.40.50.150">
    <property type="entry name" value="Vaccinia Virus protein VP39"/>
    <property type="match status" value="1"/>
</dbReference>
<proteinExistence type="predicted"/>
<dbReference type="AlphaFoldDB" id="A0A9P1NJQ4"/>
<dbReference type="SUPFAM" id="SSF53335">
    <property type="entry name" value="S-adenosyl-L-methionine-dependent methyltransferases"/>
    <property type="match status" value="1"/>
</dbReference>
<sequence length="206" mass="24086">MNILQKKYWESKDANMKEMIGNKDYQHFIEKDTQEVIDLVAPYAKGNVLELACGIGRFTSLLAKISDNVTAVDFIEKFIDENKKLNASFDNIKYIQADVCELESTSDKYDHIFINWLLMNISDEATIQVVDYLRDNVKFGGTIYLRESCFCSSNPNKSIQISNYRSDRYYEELFSSGFEIVDKGNINAYEFHYGNKNQIWWILRRI</sequence>
<dbReference type="GO" id="GO:0000234">
    <property type="term" value="F:phosphoethanolamine N-methyltransferase activity"/>
    <property type="evidence" value="ECO:0007669"/>
    <property type="project" value="UniProtKB-EC"/>
</dbReference>
<organism evidence="7">
    <name type="scientific">Vibrio nigripulchritudo</name>
    <dbReference type="NCBI Taxonomy" id="28173"/>
    <lineage>
        <taxon>Bacteria</taxon>
        <taxon>Pseudomonadati</taxon>
        <taxon>Pseudomonadota</taxon>
        <taxon>Gammaproteobacteria</taxon>
        <taxon>Vibrionales</taxon>
        <taxon>Vibrionaceae</taxon>
        <taxon>Vibrio</taxon>
    </lineage>
</organism>
<evidence type="ECO:0000256" key="2">
    <source>
        <dbReference type="ARBA" id="ARBA00022603"/>
    </source>
</evidence>
<evidence type="ECO:0000256" key="5">
    <source>
        <dbReference type="ARBA" id="ARBA00047622"/>
    </source>
</evidence>
<protein>
    <submittedName>
        <fullName evidence="7">SAM-dependent methyltransferase</fullName>
    </submittedName>
</protein>
<keyword evidence="7" id="KW-0614">Plasmid</keyword>
<evidence type="ECO:0000256" key="1">
    <source>
        <dbReference type="ARBA" id="ARBA00005189"/>
    </source>
</evidence>
<evidence type="ECO:0000256" key="3">
    <source>
        <dbReference type="ARBA" id="ARBA00022679"/>
    </source>
</evidence>
<evidence type="ECO:0000256" key="4">
    <source>
        <dbReference type="ARBA" id="ARBA00025707"/>
    </source>
</evidence>
<gene>
    <name evidence="7" type="ORF">VIBNI_0090</name>
</gene>
<dbReference type="InterPro" id="IPR041698">
    <property type="entry name" value="Methyltransf_25"/>
</dbReference>
<dbReference type="Pfam" id="PF13649">
    <property type="entry name" value="Methyltransf_25"/>
    <property type="match status" value="1"/>
</dbReference>
<keyword evidence="3" id="KW-0808">Transferase</keyword>
<evidence type="ECO:0000313" key="7">
    <source>
        <dbReference type="EMBL" id="CBJ93125.1"/>
    </source>
</evidence>
<dbReference type="EMBL" id="FP893246">
    <property type="protein sequence ID" value="CBJ93125.1"/>
    <property type="molecule type" value="Genomic_DNA"/>
</dbReference>
<comment type="pathway">
    <text evidence="4">Phospholipid metabolism.</text>
</comment>
<dbReference type="PANTHER" id="PTHR44307">
    <property type="entry name" value="PHOSPHOETHANOLAMINE METHYLTRANSFERASE"/>
    <property type="match status" value="1"/>
</dbReference>
<dbReference type="CDD" id="cd02440">
    <property type="entry name" value="AdoMet_MTases"/>
    <property type="match status" value="1"/>
</dbReference>
<accession>A0A9P1NJQ4</accession>
<keyword evidence="2 7" id="KW-0489">Methyltransferase</keyword>
<name>A0A9P1NJQ4_9VIBR</name>
<comment type="pathway">
    <text evidence="1">Lipid metabolism.</text>
</comment>
<reference evidence="7" key="1">
    <citation type="submission" date="2010-02" db="EMBL/GenBank/DDBJ databases">
        <authorList>
            <person name="Genoscope - CEA"/>
        </authorList>
    </citation>
    <scope>NUCLEOTIDE SEQUENCE</scope>
    <source>
        <plasmid evidence="7">VIBNI_pA</plasmid>
    </source>
</reference>
<geneLocation type="plasmid" evidence="7">
    <name>VIBNI_pA</name>
</geneLocation>
<dbReference type="RefSeq" id="WP_013610264.1">
    <property type="nucleotide sequence ID" value="NC_015156.1"/>
</dbReference>
<feature type="domain" description="Methyltransferase" evidence="6">
    <location>
        <begin position="48"/>
        <end position="141"/>
    </location>
</feature>
<comment type="catalytic activity">
    <reaction evidence="5">
        <text>phosphoethanolamine + S-adenosyl-L-methionine = N-methylethanolamine phosphate + S-adenosyl-L-homocysteine + H(+)</text>
        <dbReference type="Rhea" id="RHEA:20365"/>
        <dbReference type="ChEBI" id="CHEBI:15378"/>
        <dbReference type="ChEBI" id="CHEBI:57781"/>
        <dbReference type="ChEBI" id="CHEBI:57856"/>
        <dbReference type="ChEBI" id="CHEBI:58190"/>
        <dbReference type="ChEBI" id="CHEBI:59789"/>
        <dbReference type="EC" id="2.1.1.103"/>
    </reaction>
    <physiologicalReaction direction="left-to-right" evidence="5">
        <dbReference type="Rhea" id="RHEA:20366"/>
    </physiologicalReaction>
</comment>
<evidence type="ECO:0000259" key="6">
    <source>
        <dbReference type="Pfam" id="PF13649"/>
    </source>
</evidence>
<dbReference type="InterPro" id="IPR029063">
    <property type="entry name" value="SAM-dependent_MTases_sf"/>
</dbReference>